<keyword evidence="2" id="KW-1185">Reference proteome</keyword>
<comment type="caution">
    <text evidence="1">The sequence shown here is derived from an EMBL/GenBank/DDBJ whole genome shotgun (WGS) entry which is preliminary data.</text>
</comment>
<dbReference type="EMBL" id="JAUQSY010000007">
    <property type="protein sequence ID" value="MDO7875498.1"/>
    <property type="molecule type" value="Genomic_DNA"/>
</dbReference>
<gene>
    <name evidence="1" type="ORF">Q5H93_12210</name>
</gene>
<evidence type="ECO:0008006" key="3">
    <source>
        <dbReference type="Google" id="ProtNLM"/>
    </source>
</evidence>
<organism evidence="1 2">
    <name type="scientific">Hymenobacter aranciens</name>
    <dbReference type="NCBI Taxonomy" id="3063996"/>
    <lineage>
        <taxon>Bacteria</taxon>
        <taxon>Pseudomonadati</taxon>
        <taxon>Bacteroidota</taxon>
        <taxon>Cytophagia</taxon>
        <taxon>Cytophagales</taxon>
        <taxon>Hymenobacteraceae</taxon>
        <taxon>Hymenobacter</taxon>
    </lineage>
</organism>
<name>A0ABT9BCW2_9BACT</name>
<evidence type="ECO:0000313" key="2">
    <source>
        <dbReference type="Proteomes" id="UP001176429"/>
    </source>
</evidence>
<evidence type="ECO:0000313" key="1">
    <source>
        <dbReference type="EMBL" id="MDO7875498.1"/>
    </source>
</evidence>
<accession>A0ABT9BCW2</accession>
<dbReference type="Proteomes" id="UP001176429">
    <property type="component" value="Unassembled WGS sequence"/>
</dbReference>
<dbReference type="RefSeq" id="WP_305006809.1">
    <property type="nucleotide sequence ID" value="NZ_JAUQSY010000007.1"/>
</dbReference>
<sequence>MPYPMSLDDAFAEIRRFWPGGLPFEFGQGKAAGRLAHEFSQALPAELVTYLDFIAPAQDVYFDTVGTPLRLYGLESLGARQPGYNWNPRQQAPIAGWNPAFFLLADEGADPVVLNLSQPAAGLHKLQHGAGSWQAGEAVADTLGQFLLCSAALHHALHAFEEEPLVDDARGFNLAPQAAAWLFPQMKQWAGPHYAAWCAVFDNA</sequence>
<proteinExistence type="predicted"/>
<reference evidence="1" key="1">
    <citation type="submission" date="2023-07" db="EMBL/GenBank/DDBJ databases">
        <authorList>
            <person name="Kim M.K."/>
        </authorList>
    </citation>
    <scope>NUCLEOTIDE SEQUENCE</scope>
    <source>
        <strain evidence="1">ASUV-10-1</strain>
    </source>
</reference>
<protein>
    <recommendedName>
        <fullName evidence="3">SMI1/KNR4 family protein</fullName>
    </recommendedName>
</protein>